<dbReference type="KEGG" id="aht:ANTHELSMS3_01267"/>
<dbReference type="Proteomes" id="UP000203589">
    <property type="component" value="Chromosome"/>
</dbReference>
<proteinExistence type="predicted"/>
<dbReference type="OrthoDB" id="9811577at2"/>
<dbReference type="EMBL" id="CP022540">
    <property type="protein sequence ID" value="ASP19978.1"/>
    <property type="molecule type" value="Genomic_DNA"/>
</dbReference>
<dbReference type="SUPFAM" id="SSF52091">
    <property type="entry name" value="SpoIIaa-like"/>
    <property type="match status" value="2"/>
</dbReference>
<accession>A0A222E1X6</accession>
<dbReference type="AlphaFoldDB" id="A0A222E1X6"/>
<reference evidence="1 2" key="1">
    <citation type="submission" date="2017-07" db="EMBL/GenBank/DDBJ databases">
        <title>Genome Sequence of Antarctobacter heliothermus Strain SMS3 Isolated from a culture of the Diatom Skeletonema marinoi.</title>
        <authorList>
            <person name="Topel M."/>
            <person name="Pinder M.I.M."/>
            <person name="Johansson O.N."/>
            <person name="Kourtchenko O."/>
            <person name="Godhe A."/>
            <person name="Clarke A.K."/>
        </authorList>
    </citation>
    <scope>NUCLEOTIDE SEQUENCE [LARGE SCALE GENOMIC DNA]</scope>
    <source>
        <strain evidence="1 2">SMS3</strain>
    </source>
</reference>
<gene>
    <name evidence="1" type="ORF">ANTHELSMS3_01267</name>
</gene>
<evidence type="ECO:0000313" key="2">
    <source>
        <dbReference type="Proteomes" id="UP000203589"/>
    </source>
</evidence>
<dbReference type="Pfam" id="PF11964">
    <property type="entry name" value="SpoIIAA-like"/>
    <property type="match status" value="2"/>
</dbReference>
<dbReference type="InterPro" id="IPR038396">
    <property type="entry name" value="SpoIIAA-like_sf"/>
</dbReference>
<keyword evidence="2" id="KW-1185">Reference proteome</keyword>
<organism evidence="1 2">
    <name type="scientific">Antarctobacter heliothermus</name>
    <dbReference type="NCBI Taxonomy" id="74033"/>
    <lineage>
        <taxon>Bacteria</taxon>
        <taxon>Pseudomonadati</taxon>
        <taxon>Pseudomonadota</taxon>
        <taxon>Alphaproteobacteria</taxon>
        <taxon>Rhodobacterales</taxon>
        <taxon>Roseobacteraceae</taxon>
        <taxon>Antarctobacter</taxon>
    </lineage>
</organism>
<name>A0A222E1X6_9RHOB</name>
<protein>
    <submittedName>
        <fullName evidence="1">SpoIIAA-like protein</fullName>
    </submittedName>
</protein>
<dbReference type="RefSeq" id="WP_094034137.1">
    <property type="nucleotide sequence ID" value="NZ_CP022540.1"/>
</dbReference>
<evidence type="ECO:0000313" key="1">
    <source>
        <dbReference type="EMBL" id="ASP19978.1"/>
    </source>
</evidence>
<dbReference type="InterPro" id="IPR021866">
    <property type="entry name" value="SpoIIAA-like"/>
</dbReference>
<sequence>MISVQPIGDKGIYEVRLSGVVTDIDYEQMLMPALDQAIEDHDRIRVLVIFDADFEDFTLGAMLDDARMGLRHWRGFDRLAVVSQRPWIRRATSGLGILLPCPVRVFPLEEADDARRWLSESLGAIHQTDLGDGVLHLQLRGQLDSSIYAEETEDLNAFIRANDRFRLLIDARDFDGWQGMAALLEHLKVVRDHYRQIDRAAIIGNSSWQKLAEKVLGRLSGAKTKFFDADSFEEAKVWIKS</sequence>
<dbReference type="InterPro" id="IPR036513">
    <property type="entry name" value="STAS_dom_sf"/>
</dbReference>
<dbReference type="Gene3D" id="3.40.50.10600">
    <property type="entry name" value="SpoIIaa-like domains"/>
    <property type="match status" value="2"/>
</dbReference>